<dbReference type="Proteomes" id="UP001172386">
    <property type="component" value="Unassembled WGS sequence"/>
</dbReference>
<protein>
    <submittedName>
        <fullName evidence="1">Uncharacterized protein</fullName>
    </submittedName>
</protein>
<comment type="caution">
    <text evidence="1">The sequence shown here is derived from an EMBL/GenBank/DDBJ whole genome shotgun (WGS) entry which is preliminary data.</text>
</comment>
<evidence type="ECO:0000313" key="2">
    <source>
        <dbReference type="Proteomes" id="UP001172386"/>
    </source>
</evidence>
<keyword evidence="2" id="KW-1185">Reference proteome</keyword>
<organism evidence="1 2">
    <name type="scientific">Neophaeococcomyces mojaviensis</name>
    <dbReference type="NCBI Taxonomy" id="3383035"/>
    <lineage>
        <taxon>Eukaryota</taxon>
        <taxon>Fungi</taxon>
        <taxon>Dikarya</taxon>
        <taxon>Ascomycota</taxon>
        <taxon>Pezizomycotina</taxon>
        <taxon>Eurotiomycetes</taxon>
        <taxon>Chaetothyriomycetidae</taxon>
        <taxon>Chaetothyriales</taxon>
        <taxon>Chaetothyriales incertae sedis</taxon>
        <taxon>Neophaeococcomyces</taxon>
    </lineage>
</organism>
<proteinExistence type="predicted"/>
<reference evidence="1" key="1">
    <citation type="submission" date="2022-10" db="EMBL/GenBank/DDBJ databases">
        <title>Culturing micro-colonial fungi from biological soil crusts in the Mojave desert and describing Neophaeococcomyces mojavensis, and introducing the new genera and species Taxawa tesnikishii.</title>
        <authorList>
            <person name="Kurbessoian T."/>
            <person name="Stajich J.E."/>
        </authorList>
    </citation>
    <scope>NUCLEOTIDE SEQUENCE</scope>
    <source>
        <strain evidence="1">JES_112</strain>
    </source>
</reference>
<evidence type="ECO:0000313" key="1">
    <source>
        <dbReference type="EMBL" id="KAJ9650746.1"/>
    </source>
</evidence>
<accession>A0ACC2ZT03</accession>
<sequence length="242" mass="28202">MASSFEPNFWLFGYGSLIWKPPPHYDQRVPGFIKGYVRRFWQVYFSDCDKWQRLIKSSEDHRGTLKAPGRVVTLIERCFWDTLNDTHKSDKDDYVWGVAYHIIPSRVKEVQDYLDIREINGYSIQYTPFHPADREQPDIRCMVYIGMPDNPQFLGALDPQEVALTINESRGPSGENREYLLNLEQALVNLSPQSHDEHISDLAKRVRAMPLPDRSISDPLDTFQPIHKMNSTEEQEEVEKSV</sequence>
<gene>
    <name evidence="1" type="ORF">H2198_009952</name>
</gene>
<name>A0ACC2ZT03_9EURO</name>
<dbReference type="EMBL" id="JAPDRQ010000313">
    <property type="protein sequence ID" value="KAJ9650746.1"/>
    <property type="molecule type" value="Genomic_DNA"/>
</dbReference>